<evidence type="ECO:0000313" key="3">
    <source>
        <dbReference type="Proteomes" id="UP000033035"/>
    </source>
</evidence>
<dbReference type="Proteomes" id="UP000033035">
    <property type="component" value="Unassembled WGS sequence"/>
</dbReference>
<feature type="coiled-coil region" evidence="1">
    <location>
        <begin position="35"/>
        <end position="73"/>
    </location>
</feature>
<protein>
    <submittedName>
        <fullName evidence="2">Uncharacterized protein</fullName>
    </submittedName>
</protein>
<keyword evidence="1" id="KW-0175">Coiled coil</keyword>
<organism evidence="2 3">
    <name type="scientific">Parabacteroides gordonii MS-1 = DSM 23371</name>
    <dbReference type="NCBI Taxonomy" id="1203610"/>
    <lineage>
        <taxon>Bacteria</taxon>
        <taxon>Pseudomonadati</taxon>
        <taxon>Bacteroidota</taxon>
        <taxon>Bacteroidia</taxon>
        <taxon>Bacteroidales</taxon>
        <taxon>Tannerellaceae</taxon>
        <taxon>Parabacteroides</taxon>
    </lineage>
</organism>
<name>A0A0F5ITB7_9BACT</name>
<accession>A0A0F5ITB7</accession>
<reference evidence="2 3" key="1">
    <citation type="submission" date="2013-04" db="EMBL/GenBank/DDBJ databases">
        <title>The Genome Sequence of Parabacteroides gordonii DSM 23371.</title>
        <authorList>
            <consortium name="The Broad Institute Genomics Platform"/>
            <person name="Earl A."/>
            <person name="Ward D."/>
            <person name="Feldgarden M."/>
            <person name="Gevers D."/>
            <person name="Martens E."/>
            <person name="Sakamoto M."/>
            <person name="Benno Y."/>
            <person name="Suzuki N."/>
            <person name="Matsunaga N."/>
            <person name="Koshihara K."/>
            <person name="Seki M."/>
            <person name="Komiya H."/>
            <person name="Walker B."/>
            <person name="Young S."/>
            <person name="Zeng Q."/>
            <person name="Gargeya S."/>
            <person name="Fitzgerald M."/>
            <person name="Haas B."/>
            <person name="Abouelleil A."/>
            <person name="Allen A.W."/>
            <person name="Alvarado L."/>
            <person name="Arachchi H.M."/>
            <person name="Berlin A.M."/>
            <person name="Chapman S.B."/>
            <person name="Gainer-Dewar J."/>
            <person name="Goldberg J."/>
            <person name="Griggs A."/>
            <person name="Gujja S."/>
            <person name="Hansen M."/>
            <person name="Howarth C."/>
            <person name="Imamovic A."/>
            <person name="Ireland A."/>
            <person name="Larimer J."/>
            <person name="McCowan C."/>
            <person name="Murphy C."/>
            <person name="Pearson M."/>
            <person name="Poon T.W."/>
            <person name="Priest M."/>
            <person name="Roberts A."/>
            <person name="Saif S."/>
            <person name="Shea T."/>
            <person name="Sisk P."/>
            <person name="Sykes S."/>
            <person name="Wortman J."/>
            <person name="Nusbaum C."/>
            <person name="Birren B."/>
        </authorList>
    </citation>
    <scope>NUCLEOTIDE SEQUENCE [LARGE SCALE GENOMIC DNA]</scope>
    <source>
        <strain evidence="2 3">MS-1</strain>
    </source>
</reference>
<sequence>MTTMELEAYKAELAREILTTDNWHVLDEVKRVLGKIRKQSQAEEAKSKLKSELREALQEVKDAEKNKVSMSTMEDLYAELED</sequence>
<proteinExistence type="predicted"/>
<evidence type="ECO:0000313" key="2">
    <source>
        <dbReference type="EMBL" id="KKB48525.1"/>
    </source>
</evidence>
<gene>
    <name evidence="2" type="ORF">HMPREF1536_04686</name>
</gene>
<dbReference type="RefSeq" id="WP_028728810.1">
    <property type="nucleotide sequence ID" value="NZ_AUAE01000038.1"/>
</dbReference>
<dbReference type="EMBL" id="AQHW01000026">
    <property type="protein sequence ID" value="KKB48525.1"/>
    <property type="molecule type" value="Genomic_DNA"/>
</dbReference>
<dbReference type="STRING" id="1203610.HMPREF1536_04686"/>
<dbReference type="HOGENOM" id="CLU_168060_0_0_10"/>
<comment type="caution">
    <text evidence="2">The sequence shown here is derived from an EMBL/GenBank/DDBJ whole genome shotgun (WGS) entry which is preliminary data.</text>
</comment>
<evidence type="ECO:0000256" key="1">
    <source>
        <dbReference type="SAM" id="Coils"/>
    </source>
</evidence>
<keyword evidence="3" id="KW-1185">Reference proteome</keyword>
<dbReference type="AlphaFoldDB" id="A0A0F5ITB7"/>
<dbReference type="PATRIC" id="fig|1203610.3.peg.4777"/>